<dbReference type="Gene3D" id="1.10.1660.10">
    <property type="match status" value="1"/>
</dbReference>
<dbReference type="Proteomes" id="UP000004080">
    <property type="component" value="Unassembled WGS sequence"/>
</dbReference>
<keyword evidence="2" id="KW-0805">Transcription regulation</keyword>
<dbReference type="PROSITE" id="PS50937">
    <property type="entry name" value="HTH_MERR_2"/>
    <property type="match status" value="1"/>
</dbReference>
<dbReference type="RefSeq" id="WP_007200933.1">
    <property type="nucleotide sequence ID" value="NZ_AKKV01000020.1"/>
</dbReference>
<evidence type="ECO:0000313" key="6">
    <source>
        <dbReference type="EMBL" id="EIT86738.1"/>
    </source>
</evidence>
<evidence type="ECO:0000259" key="5">
    <source>
        <dbReference type="PROSITE" id="PS50937"/>
    </source>
</evidence>
<dbReference type="CDD" id="cd01107">
    <property type="entry name" value="HTH_BmrR"/>
    <property type="match status" value="1"/>
</dbReference>
<dbReference type="Pfam" id="PF06445">
    <property type="entry name" value="GyrI-like"/>
    <property type="match status" value="1"/>
</dbReference>
<dbReference type="InterPro" id="IPR009061">
    <property type="entry name" value="DNA-bd_dom_put_sf"/>
</dbReference>
<dbReference type="InterPro" id="IPR011256">
    <property type="entry name" value="Reg_factor_effector_dom_sf"/>
</dbReference>
<gene>
    <name evidence="6" type="ORF">A374_04169</name>
</gene>
<keyword evidence="4" id="KW-0804">Transcription</keyword>
<feature type="domain" description="HTH merR-type" evidence="5">
    <location>
        <begin position="4"/>
        <end position="74"/>
    </location>
</feature>
<organism evidence="6 7">
    <name type="scientific">Fictibacillus macauensis ZFHKF-1</name>
    <dbReference type="NCBI Taxonomy" id="1196324"/>
    <lineage>
        <taxon>Bacteria</taxon>
        <taxon>Bacillati</taxon>
        <taxon>Bacillota</taxon>
        <taxon>Bacilli</taxon>
        <taxon>Bacillales</taxon>
        <taxon>Fictibacillaceae</taxon>
        <taxon>Fictibacillus</taxon>
    </lineage>
</organism>
<dbReference type="PATRIC" id="fig|1196324.3.peg.847"/>
<sequence length="276" mass="32546">MNTKFTIGQMAKLHKIPIKTLRYYDEIGLFPPAEVDPSTGYRYYSIDQFEWLDLIYYLKTLGVPLKEIKNQLQSRTLTSFLHMLKKYEEITSEKITELQRIQKQLHHRITELEGTRQDNEERIHIKHFPKRHVIQIKESFTSLYELEQHLRTIQDTVNKASSIMIGKVGLTIAKTHVLKNQFDQYNSLFLLLEFPDEWSEGQEHVTSFVEGSYACLAFRGSHEEAPYYYRKLLAYVQEHGYSIVGDAIERVIVDAFISHDRKDYYTEIQLPVVSVY</sequence>
<evidence type="ECO:0000313" key="7">
    <source>
        <dbReference type="Proteomes" id="UP000004080"/>
    </source>
</evidence>
<name>I8UIS8_9BACL</name>
<evidence type="ECO:0000256" key="3">
    <source>
        <dbReference type="ARBA" id="ARBA00023125"/>
    </source>
</evidence>
<keyword evidence="1" id="KW-0678">Repressor</keyword>
<evidence type="ECO:0000256" key="4">
    <source>
        <dbReference type="ARBA" id="ARBA00023163"/>
    </source>
</evidence>
<comment type="caution">
    <text evidence="6">The sequence shown here is derived from an EMBL/GenBank/DDBJ whole genome shotgun (WGS) entry which is preliminary data.</text>
</comment>
<protein>
    <submittedName>
        <fullName evidence="6">Transcriptional regulator, effector-binding domain/component</fullName>
    </submittedName>
</protein>
<dbReference type="InterPro" id="IPR047057">
    <property type="entry name" value="MerR_fam"/>
</dbReference>
<dbReference type="PANTHER" id="PTHR30204">
    <property type="entry name" value="REDOX-CYCLING DRUG-SENSING TRANSCRIPTIONAL ACTIVATOR SOXR"/>
    <property type="match status" value="1"/>
</dbReference>
<dbReference type="PANTHER" id="PTHR30204:SF69">
    <property type="entry name" value="MERR-FAMILY TRANSCRIPTIONAL REGULATOR"/>
    <property type="match status" value="1"/>
</dbReference>
<dbReference type="GO" id="GO:0003677">
    <property type="term" value="F:DNA binding"/>
    <property type="evidence" value="ECO:0007669"/>
    <property type="project" value="UniProtKB-KW"/>
</dbReference>
<dbReference type="eggNOG" id="COG0789">
    <property type="taxonomic scope" value="Bacteria"/>
</dbReference>
<keyword evidence="7" id="KW-1185">Reference proteome</keyword>
<proteinExistence type="predicted"/>
<dbReference type="SUPFAM" id="SSF46955">
    <property type="entry name" value="Putative DNA-binding domain"/>
    <property type="match status" value="1"/>
</dbReference>
<dbReference type="SUPFAM" id="SSF55136">
    <property type="entry name" value="Probable bacterial effector-binding domain"/>
    <property type="match status" value="1"/>
</dbReference>
<dbReference type="AlphaFoldDB" id="I8UIS8"/>
<dbReference type="GO" id="GO:0003700">
    <property type="term" value="F:DNA-binding transcription factor activity"/>
    <property type="evidence" value="ECO:0007669"/>
    <property type="project" value="InterPro"/>
</dbReference>
<reference evidence="6 7" key="1">
    <citation type="journal article" date="2012" name="J. Bacteriol.">
        <title>Genome of Bacillus macauensis ZFHKF-1, a Long-Chain-Forming Bacterium.</title>
        <authorList>
            <person name="Cai L."/>
            <person name="Zhang T."/>
        </authorList>
    </citation>
    <scope>NUCLEOTIDE SEQUENCE [LARGE SCALE GENOMIC DNA]</scope>
    <source>
        <strain evidence="6 7">ZFHKF-1</strain>
    </source>
</reference>
<dbReference type="Pfam" id="PF13411">
    <property type="entry name" value="MerR_1"/>
    <property type="match status" value="1"/>
</dbReference>
<dbReference type="Gene3D" id="3.20.80.10">
    <property type="entry name" value="Regulatory factor, effector binding domain"/>
    <property type="match status" value="1"/>
</dbReference>
<keyword evidence="3" id="KW-0238">DNA-binding</keyword>
<dbReference type="InterPro" id="IPR000551">
    <property type="entry name" value="MerR-type_HTH_dom"/>
</dbReference>
<dbReference type="EMBL" id="AKKV01000020">
    <property type="protein sequence ID" value="EIT86738.1"/>
    <property type="molecule type" value="Genomic_DNA"/>
</dbReference>
<accession>I8UIS8</accession>
<dbReference type="InterPro" id="IPR029442">
    <property type="entry name" value="GyrI-like"/>
</dbReference>
<dbReference type="SMART" id="SM00422">
    <property type="entry name" value="HTH_MERR"/>
    <property type="match status" value="1"/>
</dbReference>
<evidence type="ECO:0000256" key="2">
    <source>
        <dbReference type="ARBA" id="ARBA00023015"/>
    </source>
</evidence>
<dbReference type="STRING" id="1196324.A374_04169"/>
<evidence type="ECO:0000256" key="1">
    <source>
        <dbReference type="ARBA" id="ARBA00022491"/>
    </source>
</evidence>